<name>A0A2G6K6J0_9BACT</name>
<dbReference type="InterPro" id="IPR011006">
    <property type="entry name" value="CheY-like_superfamily"/>
</dbReference>
<keyword evidence="3" id="KW-0805">Transcription regulation</keyword>
<dbReference type="PROSITE" id="PS00676">
    <property type="entry name" value="SIGMA54_INTERACT_2"/>
    <property type="match status" value="1"/>
</dbReference>
<accession>A0A2G6K6J0</accession>
<feature type="domain" description="Response regulatory" evidence="8">
    <location>
        <begin position="9"/>
        <end position="124"/>
    </location>
</feature>
<evidence type="ECO:0000259" key="7">
    <source>
        <dbReference type="PROSITE" id="PS50045"/>
    </source>
</evidence>
<evidence type="ECO:0000256" key="1">
    <source>
        <dbReference type="ARBA" id="ARBA00022741"/>
    </source>
</evidence>
<keyword evidence="1" id="KW-0547">Nucleotide-binding</keyword>
<dbReference type="PRINTS" id="PR01590">
    <property type="entry name" value="HTHFIS"/>
</dbReference>
<reference evidence="9 10" key="1">
    <citation type="submission" date="2017-10" db="EMBL/GenBank/DDBJ databases">
        <title>Novel microbial diversity and functional potential in the marine mammal oral microbiome.</title>
        <authorList>
            <person name="Dudek N.K."/>
            <person name="Sun C.L."/>
            <person name="Burstein D."/>
            <person name="Kantor R.S."/>
            <person name="Aliaga Goltsman D.S."/>
            <person name="Bik E.M."/>
            <person name="Thomas B.C."/>
            <person name="Banfield J.F."/>
            <person name="Relman D.A."/>
        </authorList>
    </citation>
    <scope>NUCLEOTIDE SEQUENCE [LARGE SCALE GENOMIC DNA]</scope>
    <source>
        <strain evidence="9">DOLJORAL78_47_16</strain>
    </source>
</reference>
<feature type="domain" description="Sigma-54 factor interaction" evidence="7">
    <location>
        <begin position="154"/>
        <end position="382"/>
    </location>
</feature>
<evidence type="ECO:0000256" key="2">
    <source>
        <dbReference type="ARBA" id="ARBA00022840"/>
    </source>
</evidence>
<dbReference type="PANTHER" id="PTHR32071:SF13">
    <property type="entry name" value="RESPONSE REGULATOR HSFA"/>
    <property type="match status" value="1"/>
</dbReference>
<dbReference type="Pfam" id="PF25601">
    <property type="entry name" value="AAA_lid_14"/>
    <property type="match status" value="1"/>
</dbReference>
<dbReference type="CDD" id="cd00009">
    <property type="entry name" value="AAA"/>
    <property type="match status" value="1"/>
</dbReference>
<evidence type="ECO:0000256" key="4">
    <source>
        <dbReference type="ARBA" id="ARBA00023125"/>
    </source>
</evidence>
<dbReference type="InterPro" id="IPR009057">
    <property type="entry name" value="Homeodomain-like_sf"/>
</dbReference>
<comment type="caution">
    <text evidence="9">The sequence shown here is derived from an EMBL/GenBank/DDBJ whole genome shotgun (WGS) entry which is preliminary data.</text>
</comment>
<dbReference type="AlphaFoldDB" id="A0A2G6K6J0"/>
<dbReference type="InterPro" id="IPR058031">
    <property type="entry name" value="AAA_lid_NorR"/>
</dbReference>
<dbReference type="PROSITE" id="PS50110">
    <property type="entry name" value="RESPONSE_REGULATORY"/>
    <property type="match status" value="1"/>
</dbReference>
<dbReference type="GO" id="GO:0000160">
    <property type="term" value="P:phosphorelay signal transduction system"/>
    <property type="evidence" value="ECO:0007669"/>
    <property type="project" value="InterPro"/>
</dbReference>
<evidence type="ECO:0000256" key="5">
    <source>
        <dbReference type="ARBA" id="ARBA00023163"/>
    </source>
</evidence>
<dbReference type="SUPFAM" id="SSF46689">
    <property type="entry name" value="Homeodomain-like"/>
    <property type="match status" value="1"/>
</dbReference>
<proteinExistence type="predicted"/>
<dbReference type="Pfam" id="PF00072">
    <property type="entry name" value="Response_reg"/>
    <property type="match status" value="1"/>
</dbReference>
<dbReference type="InterPro" id="IPR025944">
    <property type="entry name" value="Sigma_54_int_dom_CS"/>
</dbReference>
<keyword evidence="2" id="KW-0067">ATP-binding</keyword>
<dbReference type="InterPro" id="IPR002078">
    <property type="entry name" value="Sigma_54_int"/>
</dbReference>
<evidence type="ECO:0000259" key="8">
    <source>
        <dbReference type="PROSITE" id="PS50110"/>
    </source>
</evidence>
<keyword evidence="5" id="KW-0804">Transcription</keyword>
<dbReference type="InterPro" id="IPR001789">
    <property type="entry name" value="Sig_transdc_resp-reg_receiver"/>
</dbReference>
<dbReference type="InterPro" id="IPR002197">
    <property type="entry name" value="HTH_Fis"/>
</dbReference>
<dbReference type="Gene3D" id="1.10.10.60">
    <property type="entry name" value="Homeodomain-like"/>
    <property type="match status" value="1"/>
</dbReference>
<dbReference type="Gene3D" id="3.40.50.300">
    <property type="entry name" value="P-loop containing nucleotide triphosphate hydrolases"/>
    <property type="match status" value="1"/>
</dbReference>
<dbReference type="GO" id="GO:0006355">
    <property type="term" value="P:regulation of DNA-templated transcription"/>
    <property type="evidence" value="ECO:0007669"/>
    <property type="project" value="InterPro"/>
</dbReference>
<evidence type="ECO:0000313" key="9">
    <source>
        <dbReference type="EMBL" id="PIE31296.1"/>
    </source>
</evidence>
<dbReference type="Gene3D" id="3.40.50.2300">
    <property type="match status" value="1"/>
</dbReference>
<gene>
    <name evidence="9" type="ORF">CSA56_18655</name>
</gene>
<keyword evidence="4" id="KW-0238">DNA-binding</keyword>
<sequence length="473" mass="53008">MNATSPPFPILLVDDEIHALQGYKIHLLGEGIRNVLCCQHGQKAVDILASQDVSVMLLDLRMPGLSGEEVLDIASERHPHIPVIVLTAVNDVETAVRCMKAGAFDYLTKPIAQTRLITTIKRALEFRELRRENTLLKQHVLDGELKHPDAFFDMITQNEQMRSLFRYMESIAGTAQPVLITGETGTGKELIARAIHRLSACQGELVTINVAGLDDTAFSDSLFGHTCGAFTGADRERPGLLQQAAGGTILLDEIGDLVLQSQIKLLRLLQEREYYPLGADRPKRTDARVVAATNCNLPDLQQSGAFRQDLYYRLMLHHVHIPPLRERREDIPLLVQHFLEKTAEALDKAIPTPPPELFQLLAVYNFPGNIRELEAMVFDAVSRHEKGILSLSSFQHVIQHHEPLSLPDTMPEELDITQLYHSLQRLPSLKEAEEVLMREALERSDGNHRLAAMLLGITRQTLYNRLHAKKSSA</sequence>
<protein>
    <submittedName>
        <fullName evidence="9">Two-component system response regulator</fullName>
    </submittedName>
</protein>
<dbReference type="GO" id="GO:0005524">
    <property type="term" value="F:ATP binding"/>
    <property type="evidence" value="ECO:0007669"/>
    <property type="project" value="UniProtKB-KW"/>
</dbReference>
<dbReference type="SUPFAM" id="SSF52540">
    <property type="entry name" value="P-loop containing nucleoside triphosphate hydrolases"/>
    <property type="match status" value="1"/>
</dbReference>
<evidence type="ECO:0000256" key="3">
    <source>
        <dbReference type="ARBA" id="ARBA00023015"/>
    </source>
</evidence>
<dbReference type="Pfam" id="PF02954">
    <property type="entry name" value="HTH_8"/>
    <property type="match status" value="1"/>
</dbReference>
<dbReference type="GO" id="GO:0043565">
    <property type="term" value="F:sequence-specific DNA binding"/>
    <property type="evidence" value="ECO:0007669"/>
    <property type="project" value="InterPro"/>
</dbReference>
<dbReference type="PROSITE" id="PS00675">
    <property type="entry name" value="SIGMA54_INTERACT_1"/>
    <property type="match status" value="1"/>
</dbReference>
<dbReference type="InterPro" id="IPR025662">
    <property type="entry name" value="Sigma_54_int_dom_ATP-bd_1"/>
</dbReference>
<dbReference type="InterPro" id="IPR027417">
    <property type="entry name" value="P-loop_NTPase"/>
</dbReference>
<dbReference type="SMART" id="SM00382">
    <property type="entry name" value="AAA"/>
    <property type="match status" value="1"/>
</dbReference>
<evidence type="ECO:0000256" key="6">
    <source>
        <dbReference type="PROSITE-ProRule" id="PRU00169"/>
    </source>
</evidence>
<keyword evidence="6" id="KW-0597">Phosphoprotein</keyword>
<dbReference type="EMBL" id="PDSK01000156">
    <property type="protein sequence ID" value="PIE31296.1"/>
    <property type="molecule type" value="Genomic_DNA"/>
</dbReference>
<dbReference type="SMART" id="SM00448">
    <property type="entry name" value="REC"/>
    <property type="match status" value="1"/>
</dbReference>
<dbReference type="PANTHER" id="PTHR32071">
    <property type="entry name" value="TRANSCRIPTIONAL REGULATORY PROTEIN"/>
    <property type="match status" value="1"/>
</dbReference>
<feature type="modified residue" description="4-aspartylphosphate" evidence="6">
    <location>
        <position position="59"/>
    </location>
</feature>
<dbReference type="Proteomes" id="UP000230821">
    <property type="component" value="Unassembled WGS sequence"/>
</dbReference>
<evidence type="ECO:0000313" key="10">
    <source>
        <dbReference type="Proteomes" id="UP000230821"/>
    </source>
</evidence>
<dbReference type="Gene3D" id="1.10.8.60">
    <property type="match status" value="1"/>
</dbReference>
<dbReference type="SUPFAM" id="SSF52172">
    <property type="entry name" value="CheY-like"/>
    <property type="match status" value="1"/>
</dbReference>
<dbReference type="InterPro" id="IPR025943">
    <property type="entry name" value="Sigma_54_int_dom_ATP-bd_2"/>
</dbReference>
<dbReference type="PROSITE" id="PS00688">
    <property type="entry name" value="SIGMA54_INTERACT_3"/>
    <property type="match status" value="1"/>
</dbReference>
<dbReference type="InterPro" id="IPR003593">
    <property type="entry name" value="AAA+_ATPase"/>
</dbReference>
<dbReference type="PROSITE" id="PS50045">
    <property type="entry name" value="SIGMA54_INTERACT_4"/>
    <property type="match status" value="1"/>
</dbReference>
<dbReference type="Pfam" id="PF00158">
    <property type="entry name" value="Sigma54_activat"/>
    <property type="match status" value="1"/>
</dbReference>
<dbReference type="FunFam" id="3.40.50.300:FF:000006">
    <property type="entry name" value="DNA-binding transcriptional regulator NtrC"/>
    <property type="match status" value="1"/>
</dbReference>
<organism evidence="9 10">
    <name type="scientific">candidate division KSB3 bacterium</name>
    <dbReference type="NCBI Taxonomy" id="2044937"/>
    <lineage>
        <taxon>Bacteria</taxon>
        <taxon>candidate division KSB3</taxon>
    </lineage>
</organism>